<gene>
    <name evidence="1" type="ORF">MRSR164_00260</name>
</gene>
<reference evidence="1 2" key="1">
    <citation type="journal article" date="2012" name="Genet. Mol. Biol.">
        <title>Analysis of 16S rRNA and mxaF genes revealing insights into Methylobacterium niche-specific plant association.</title>
        <authorList>
            <person name="Dourado M.N."/>
            <person name="Andreote F.D."/>
            <person name="Dini-Andreote F."/>
            <person name="Conti R."/>
            <person name="Araujo J.M."/>
            <person name="Araujo W.L."/>
        </authorList>
    </citation>
    <scope>NUCLEOTIDE SEQUENCE [LARGE SCALE GENOMIC DNA]</scope>
    <source>
        <strain evidence="1 2">SR1.6/4</strain>
    </source>
</reference>
<accession>A0ABU7T417</accession>
<name>A0ABU7T417_9HYPH</name>
<comment type="caution">
    <text evidence="1">The sequence shown here is derived from an EMBL/GenBank/DDBJ whole genome shotgun (WGS) entry which is preliminary data.</text>
</comment>
<evidence type="ECO:0000313" key="1">
    <source>
        <dbReference type="EMBL" id="MEE7455293.1"/>
    </source>
</evidence>
<sequence length="104" mass="11708">MRFMHKVRNFIAIIRMKAIQKRRQRHAGGSVRRFKAEQVSGFAGEGYGLGCEIGFPGTDISRRIKSRLQRCFHGGAPEPSDLRLASLGLRHAKSEVASSFHIRD</sequence>
<proteinExistence type="predicted"/>
<dbReference type="EMBL" id="MLBY01000001">
    <property type="protein sequence ID" value="MEE7455293.1"/>
    <property type="molecule type" value="Genomic_DNA"/>
</dbReference>
<evidence type="ECO:0000313" key="2">
    <source>
        <dbReference type="Proteomes" id="UP001349262"/>
    </source>
</evidence>
<protein>
    <submittedName>
        <fullName evidence="1">Uncharacterized protein</fullName>
    </submittedName>
</protein>
<dbReference type="Proteomes" id="UP001349262">
    <property type="component" value="Unassembled WGS sequence"/>
</dbReference>
<keyword evidence="2" id="KW-1185">Reference proteome</keyword>
<organism evidence="1 2">
    <name type="scientific">Methylobacterium radiotolerans</name>
    <dbReference type="NCBI Taxonomy" id="31998"/>
    <lineage>
        <taxon>Bacteria</taxon>
        <taxon>Pseudomonadati</taxon>
        <taxon>Pseudomonadota</taxon>
        <taxon>Alphaproteobacteria</taxon>
        <taxon>Hyphomicrobiales</taxon>
        <taxon>Methylobacteriaceae</taxon>
        <taxon>Methylobacterium</taxon>
    </lineage>
</organism>